<accession>A0A5N4D9Z1</accession>
<organism evidence="2 3">
    <name type="scientific">Camelus dromedarius</name>
    <name type="common">Dromedary</name>
    <name type="synonym">Arabian camel</name>
    <dbReference type="NCBI Taxonomy" id="9838"/>
    <lineage>
        <taxon>Eukaryota</taxon>
        <taxon>Metazoa</taxon>
        <taxon>Chordata</taxon>
        <taxon>Craniata</taxon>
        <taxon>Vertebrata</taxon>
        <taxon>Euteleostomi</taxon>
        <taxon>Mammalia</taxon>
        <taxon>Eutheria</taxon>
        <taxon>Laurasiatheria</taxon>
        <taxon>Artiodactyla</taxon>
        <taxon>Tylopoda</taxon>
        <taxon>Camelidae</taxon>
        <taxon>Camelus</taxon>
    </lineage>
</organism>
<gene>
    <name evidence="2" type="ORF">Cadr_000012553</name>
</gene>
<dbReference type="EMBL" id="JWIN03000014">
    <property type="protein sequence ID" value="KAB1267931.1"/>
    <property type="molecule type" value="Genomic_DNA"/>
</dbReference>
<feature type="region of interest" description="Disordered" evidence="1">
    <location>
        <begin position="122"/>
        <end position="144"/>
    </location>
</feature>
<protein>
    <submittedName>
        <fullName evidence="2">Uncharacterized protein</fullName>
    </submittedName>
</protein>
<dbReference type="AlphaFoldDB" id="A0A5N4D9Z1"/>
<evidence type="ECO:0000256" key="1">
    <source>
        <dbReference type="SAM" id="MobiDB-lite"/>
    </source>
</evidence>
<dbReference type="Proteomes" id="UP000299084">
    <property type="component" value="Unassembled WGS sequence"/>
</dbReference>
<keyword evidence="3" id="KW-1185">Reference proteome</keyword>
<comment type="caution">
    <text evidence="2">The sequence shown here is derived from an EMBL/GenBank/DDBJ whole genome shotgun (WGS) entry which is preliminary data.</text>
</comment>
<sequence>MTQLDLQEHLSSTMIQDYLKKQDAGNRKIRGESVAIVQLAMNGSSVKNPEYVKRTNLIPGKDNEFSLGPGESDSQVVVGNLGLGKRTKVEFQERSRVQRGHHHPVEKVEFLGMDEIGKPGVGGKEKRLYIQEKHVHEKREKKEN</sequence>
<feature type="compositionally biased region" description="Basic and acidic residues" evidence="1">
    <location>
        <begin position="123"/>
        <end position="144"/>
    </location>
</feature>
<proteinExistence type="predicted"/>
<reference evidence="2 3" key="1">
    <citation type="journal article" date="2019" name="Mol. Ecol. Resour.">
        <title>Improving Illumina assemblies with Hi-C and long reads: an example with the North African dromedary.</title>
        <authorList>
            <person name="Elbers J.P."/>
            <person name="Rogers M.F."/>
            <person name="Perelman P.L."/>
            <person name="Proskuryakova A.A."/>
            <person name="Serdyukova N.A."/>
            <person name="Johnson W.E."/>
            <person name="Horin P."/>
            <person name="Corander J."/>
            <person name="Murphy D."/>
            <person name="Burger P.A."/>
        </authorList>
    </citation>
    <scope>NUCLEOTIDE SEQUENCE [LARGE SCALE GENOMIC DNA]</scope>
    <source>
        <strain evidence="2">Drom800</strain>
        <tissue evidence="2">Blood</tissue>
    </source>
</reference>
<evidence type="ECO:0000313" key="3">
    <source>
        <dbReference type="Proteomes" id="UP000299084"/>
    </source>
</evidence>
<evidence type="ECO:0000313" key="2">
    <source>
        <dbReference type="EMBL" id="KAB1267931.1"/>
    </source>
</evidence>
<name>A0A5N4D9Z1_CAMDR</name>